<evidence type="ECO:0000256" key="6">
    <source>
        <dbReference type="RuleBase" id="RU369070"/>
    </source>
</evidence>
<evidence type="ECO:0000313" key="8">
    <source>
        <dbReference type="EMBL" id="KAJ0960520.1"/>
    </source>
</evidence>
<dbReference type="EMBL" id="JAGGNH010000072">
    <property type="protein sequence ID" value="KAJ0960520.1"/>
    <property type="molecule type" value="Genomic_DNA"/>
</dbReference>
<keyword evidence="9" id="KW-1185">Reference proteome</keyword>
<dbReference type="CDD" id="cd06558">
    <property type="entry name" value="crotonase-like"/>
    <property type="match status" value="1"/>
</dbReference>
<evidence type="ECO:0000256" key="4">
    <source>
        <dbReference type="ARBA" id="ARBA00022946"/>
    </source>
</evidence>
<dbReference type="PANTHER" id="PTHR43176">
    <property type="entry name" value="3-HYDROXYISOBUTYRYL-COA HYDROLASE-RELATED"/>
    <property type="match status" value="1"/>
</dbReference>
<evidence type="ECO:0000256" key="2">
    <source>
        <dbReference type="ARBA" id="ARBA00005254"/>
    </source>
</evidence>
<dbReference type="OrthoDB" id="16820at2759"/>
<accession>A0A9D5BTV5</accession>
<dbReference type="GO" id="GO:0005829">
    <property type="term" value="C:cytosol"/>
    <property type="evidence" value="ECO:0007669"/>
    <property type="project" value="TreeGrafter"/>
</dbReference>
<evidence type="ECO:0000256" key="3">
    <source>
        <dbReference type="ARBA" id="ARBA00022801"/>
    </source>
</evidence>
<comment type="catalytic activity">
    <reaction evidence="6">
        <text>3-hydroxy-2-methylpropanoyl-CoA + H2O = 3-hydroxy-2-methylpropanoate + CoA + H(+)</text>
        <dbReference type="Rhea" id="RHEA:20888"/>
        <dbReference type="ChEBI" id="CHEBI:11805"/>
        <dbReference type="ChEBI" id="CHEBI:15377"/>
        <dbReference type="ChEBI" id="CHEBI:15378"/>
        <dbReference type="ChEBI" id="CHEBI:57287"/>
        <dbReference type="ChEBI" id="CHEBI:57340"/>
        <dbReference type="EC" id="3.1.2.4"/>
    </reaction>
</comment>
<dbReference type="NCBIfam" id="NF004127">
    <property type="entry name" value="PRK05617.1"/>
    <property type="match status" value="1"/>
</dbReference>
<comment type="similarity">
    <text evidence="2 6">Belongs to the enoyl-CoA hydratase/isomerase family.</text>
</comment>
<comment type="subcellular location">
    <subcellularLocation>
        <location evidence="1">Mitochondrion</location>
    </subcellularLocation>
</comment>
<evidence type="ECO:0000256" key="1">
    <source>
        <dbReference type="ARBA" id="ARBA00004173"/>
    </source>
</evidence>
<comment type="caution">
    <text evidence="8">The sequence shown here is derived from an EMBL/GenBank/DDBJ whole genome shotgun (WGS) entry which is preliminary data.</text>
</comment>
<dbReference type="GO" id="GO:0005739">
    <property type="term" value="C:mitochondrion"/>
    <property type="evidence" value="ECO:0007669"/>
    <property type="project" value="UniProtKB-SubCell"/>
</dbReference>
<sequence length="377" mass="41209">MAGAAEEFVKGSVSPNGVAIITLDRPKALNAMNLDMDIRYKNYLYEWEDNPSVKCVLVEGSSSRAFSAGMDIKGVVAEIQKDKNTPLVPKVFAAEYSLICKIYEYKKPYICFMDGVTMGFGIGLSGHGRYRIVTERTLLAMPENGIGLFPDVGFAYITAQSPGAGAVGTYLAMTGKRISSPADALYVGLGTHYVPSGSLASLKEALLALNFSDDSHKDIQKLLESFEKEPESEALLKSLLPYIASSFGEHRSVPEILEELKKHQLSTDARVAEWAGEAIAGLEKGAPFSLCVTNKHFSQVASAHRSDHLSKLIGVMKTEYRIALKTSLRGDFIEGVRAVLVDKDQNPKWNPPRLEDVDMAEVESVFHSLPAEIELNV</sequence>
<feature type="domain" description="Enoyl-CoA hydratase/isomerase" evidence="7">
    <location>
        <begin position="19"/>
        <end position="366"/>
    </location>
</feature>
<dbReference type="GO" id="GO:0003860">
    <property type="term" value="F:3-hydroxyisobutyryl-CoA hydrolase activity"/>
    <property type="evidence" value="ECO:0007669"/>
    <property type="project" value="UniProtKB-UniRule"/>
</dbReference>
<dbReference type="FunFam" id="3.90.226.10:FF:000062">
    <property type="entry name" value="3-hydroxyisobutyryl-CoA hydrolase-like protein 3 mitochondrial"/>
    <property type="match status" value="1"/>
</dbReference>
<dbReference type="Pfam" id="PF16113">
    <property type="entry name" value="ECH_2"/>
    <property type="match status" value="1"/>
</dbReference>
<evidence type="ECO:0000313" key="9">
    <source>
        <dbReference type="Proteomes" id="UP001085076"/>
    </source>
</evidence>
<dbReference type="EC" id="3.1.2.4" evidence="6"/>
<dbReference type="InterPro" id="IPR045004">
    <property type="entry name" value="ECH_dom"/>
</dbReference>
<comment type="function">
    <text evidence="6">Hydrolyzes 3-hydroxyisobutyryl-CoA (HIBYL-CoA), a saline catabolite. Has high activity toward isobutyryl-CoA. Could be an isobutyryl-CoA dehydrogenase that functions in valine catabolism.</text>
</comment>
<reference evidence="8 9" key="1">
    <citation type="journal article" date="2022" name="Hortic Res">
        <title>The genome of Dioscorea zingiberensis sheds light on the biosynthesis, origin and evolution of the medicinally important diosgenin saponins.</title>
        <authorList>
            <person name="Li Y."/>
            <person name="Tan C."/>
            <person name="Li Z."/>
            <person name="Guo J."/>
            <person name="Li S."/>
            <person name="Chen X."/>
            <person name="Wang C."/>
            <person name="Dai X."/>
            <person name="Yang H."/>
            <person name="Song W."/>
            <person name="Hou L."/>
            <person name="Xu J."/>
            <person name="Tong Z."/>
            <person name="Xu A."/>
            <person name="Yuan X."/>
            <person name="Wang W."/>
            <person name="Yang Q."/>
            <person name="Chen L."/>
            <person name="Sun Z."/>
            <person name="Wang K."/>
            <person name="Pan B."/>
            <person name="Chen J."/>
            <person name="Bao Y."/>
            <person name="Liu F."/>
            <person name="Qi X."/>
            <person name="Gang D.R."/>
            <person name="Wen J."/>
            <person name="Li J."/>
        </authorList>
    </citation>
    <scope>NUCLEOTIDE SEQUENCE [LARGE SCALE GENOMIC DNA]</scope>
    <source>
        <strain evidence="8">Dzin_1.0</strain>
    </source>
</reference>
<dbReference type="PANTHER" id="PTHR43176:SF5">
    <property type="entry name" value="3-HYDROXYISOBUTYRYL-COA HYDROLASE-LIKE PROTEIN 4, MITOCHONDRIAL"/>
    <property type="match status" value="1"/>
</dbReference>
<gene>
    <name evidence="8" type="ORF">J5N97_001610</name>
</gene>
<dbReference type="InterPro" id="IPR032259">
    <property type="entry name" value="HIBYL-CoA-H"/>
</dbReference>
<dbReference type="GO" id="GO:0006574">
    <property type="term" value="P:L-valine catabolic process"/>
    <property type="evidence" value="ECO:0007669"/>
    <property type="project" value="UniProtKB-UniRule"/>
</dbReference>
<dbReference type="Gene3D" id="3.90.226.10">
    <property type="entry name" value="2-enoyl-CoA Hydratase, Chain A, domain 1"/>
    <property type="match status" value="1"/>
</dbReference>
<keyword evidence="5" id="KW-0496">Mitochondrion</keyword>
<dbReference type="Proteomes" id="UP001085076">
    <property type="component" value="Unassembled WGS sequence"/>
</dbReference>
<name>A0A9D5BTV5_9LILI</name>
<proteinExistence type="inferred from homology"/>
<dbReference type="InterPro" id="IPR029045">
    <property type="entry name" value="ClpP/crotonase-like_dom_sf"/>
</dbReference>
<comment type="pathway">
    <text evidence="6">Amino-acid degradation; L-valine degradation.</text>
</comment>
<dbReference type="AlphaFoldDB" id="A0A9D5BTV5"/>
<organism evidence="8 9">
    <name type="scientific">Dioscorea zingiberensis</name>
    <dbReference type="NCBI Taxonomy" id="325984"/>
    <lineage>
        <taxon>Eukaryota</taxon>
        <taxon>Viridiplantae</taxon>
        <taxon>Streptophyta</taxon>
        <taxon>Embryophyta</taxon>
        <taxon>Tracheophyta</taxon>
        <taxon>Spermatophyta</taxon>
        <taxon>Magnoliopsida</taxon>
        <taxon>Liliopsida</taxon>
        <taxon>Dioscoreales</taxon>
        <taxon>Dioscoreaceae</taxon>
        <taxon>Dioscorea</taxon>
    </lineage>
</organism>
<keyword evidence="4" id="KW-0809">Transit peptide</keyword>
<protein>
    <recommendedName>
        <fullName evidence="6">3-hydroxyisobutyryl-CoA hydrolase</fullName>
        <shortName evidence="6">HIB-CoA hydrolase</shortName>
        <shortName evidence="6">HIBYL-CoA-H</shortName>
        <ecNumber evidence="6">3.1.2.4</ecNumber>
    </recommendedName>
    <alternativeName>
        <fullName evidence="6">3-hydroxyisobutyryl-coenzyme A hydrolase</fullName>
    </alternativeName>
</protein>
<evidence type="ECO:0000259" key="7">
    <source>
        <dbReference type="Pfam" id="PF16113"/>
    </source>
</evidence>
<keyword evidence="3 6" id="KW-0378">Hydrolase</keyword>
<evidence type="ECO:0000256" key="5">
    <source>
        <dbReference type="ARBA" id="ARBA00023128"/>
    </source>
</evidence>
<dbReference type="SUPFAM" id="SSF52096">
    <property type="entry name" value="ClpP/crotonase"/>
    <property type="match status" value="1"/>
</dbReference>